<evidence type="ECO:0000256" key="3">
    <source>
        <dbReference type="SAM" id="MobiDB-lite"/>
    </source>
</evidence>
<evidence type="ECO:0008006" key="6">
    <source>
        <dbReference type="Google" id="ProtNLM"/>
    </source>
</evidence>
<dbReference type="GO" id="GO:0006357">
    <property type="term" value="P:regulation of transcription by RNA polymerase II"/>
    <property type="evidence" value="ECO:0007669"/>
    <property type="project" value="TreeGrafter"/>
</dbReference>
<dbReference type="PANTHER" id="PTHR31882">
    <property type="entry name" value="TNFAIP3-INTERACTING PROTEIN COILED COIL FAMILY MEMBER"/>
    <property type="match status" value="1"/>
</dbReference>
<evidence type="ECO:0000256" key="1">
    <source>
        <dbReference type="ARBA" id="ARBA00023054"/>
    </source>
</evidence>
<dbReference type="PANTHER" id="PTHR31882:SF9">
    <property type="entry name" value="SI:CH211-153B23.7"/>
    <property type="match status" value="1"/>
</dbReference>
<dbReference type="GO" id="GO:0043122">
    <property type="term" value="P:regulation of canonical NF-kappaB signal transduction"/>
    <property type="evidence" value="ECO:0007669"/>
    <property type="project" value="UniProtKB-ARBA"/>
</dbReference>
<proteinExistence type="predicted"/>
<dbReference type="Gene3D" id="1.20.5.990">
    <property type="entry name" value="Nemo cc2-lz domain - 1d5 darpin complex"/>
    <property type="match status" value="2"/>
</dbReference>
<sequence length="420" mass="49261">VLSPSNGDDCSWHEEYEFLRSLDTEDWKRIRTVALISVNTVLDHPLSSLTSLAHSSSSPNCFSLSGNDEHQAGNWACVYCRPVEDLAKGERLLSGEEQLTLITESMSVTTADEEKLLLLNRNTELRRLNKELMKLNEDWDHIYRSTSEGLQQQVTTLEQETSDLKQLNSRLLLKVEHEQNKCEYYEHTLMQELKKNQHLQEYIRLLESRLHHTDALKHWSTGTENTSALTRPLDEQLMERNPKMQVGLASTPGLSVSAGPPLESRQRNRSSRGIPESCESQAENVKEVQDLKEQLEALRCQTKIYEADYKIEHKDHERMLQENKRLRRREGEMRQQMSLLQEQLKVYEDDFQKERSDKQLLQRLLMRKTPGTKEPVLVHRCNNDQERVRGEWRKNREEEERRAVCVCPKHCKHHRQLEYP</sequence>
<evidence type="ECO:0000313" key="4">
    <source>
        <dbReference type="EMBL" id="KAK1804200.1"/>
    </source>
</evidence>
<reference evidence="4" key="1">
    <citation type="submission" date="2023-03" db="EMBL/GenBank/DDBJ databases">
        <title>Electrophorus voltai genome.</title>
        <authorList>
            <person name="Bian C."/>
        </authorList>
    </citation>
    <scope>NUCLEOTIDE SEQUENCE</scope>
    <source>
        <strain evidence="4">CB-2022</strain>
        <tissue evidence="4">Muscle</tissue>
    </source>
</reference>
<dbReference type="GO" id="GO:0005737">
    <property type="term" value="C:cytoplasm"/>
    <property type="evidence" value="ECO:0007669"/>
    <property type="project" value="UniProtKB-ARBA"/>
</dbReference>
<keyword evidence="1 2" id="KW-0175">Coiled coil</keyword>
<evidence type="ECO:0000313" key="5">
    <source>
        <dbReference type="Proteomes" id="UP001239994"/>
    </source>
</evidence>
<evidence type="ECO:0000256" key="2">
    <source>
        <dbReference type="SAM" id="Coils"/>
    </source>
</evidence>
<feature type="region of interest" description="Disordered" evidence="3">
    <location>
        <begin position="247"/>
        <end position="280"/>
    </location>
</feature>
<dbReference type="AlphaFoldDB" id="A0AAD8ZVJ8"/>
<feature type="coiled-coil region" evidence="2">
    <location>
        <begin position="118"/>
        <end position="170"/>
    </location>
</feature>
<dbReference type="Proteomes" id="UP001239994">
    <property type="component" value="Unassembled WGS sequence"/>
</dbReference>
<dbReference type="EMBL" id="JAROKS010000004">
    <property type="protein sequence ID" value="KAK1804200.1"/>
    <property type="molecule type" value="Genomic_DNA"/>
</dbReference>
<organism evidence="4 5">
    <name type="scientific">Electrophorus voltai</name>
    <dbReference type="NCBI Taxonomy" id="2609070"/>
    <lineage>
        <taxon>Eukaryota</taxon>
        <taxon>Metazoa</taxon>
        <taxon>Chordata</taxon>
        <taxon>Craniata</taxon>
        <taxon>Vertebrata</taxon>
        <taxon>Euteleostomi</taxon>
        <taxon>Actinopterygii</taxon>
        <taxon>Neopterygii</taxon>
        <taxon>Teleostei</taxon>
        <taxon>Ostariophysi</taxon>
        <taxon>Gymnotiformes</taxon>
        <taxon>Gymnotoidei</taxon>
        <taxon>Gymnotidae</taxon>
        <taxon>Electrophorus</taxon>
    </lineage>
</organism>
<gene>
    <name evidence="4" type="ORF">P4O66_020237</name>
</gene>
<protein>
    <recommendedName>
        <fullName evidence="6">TNFAIP3 interacting protein 3</fullName>
    </recommendedName>
</protein>
<keyword evidence="5" id="KW-1185">Reference proteome</keyword>
<name>A0AAD8ZVJ8_9TELE</name>
<comment type="caution">
    <text evidence="4">The sequence shown here is derived from an EMBL/GenBank/DDBJ whole genome shotgun (WGS) entry which is preliminary data.</text>
</comment>
<accession>A0AAD8ZVJ8</accession>
<dbReference type="GO" id="GO:0071222">
    <property type="term" value="P:cellular response to lipopolysaccharide"/>
    <property type="evidence" value="ECO:0007669"/>
    <property type="project" value="TreeGrafter"/>
</dbReference>
<feature type="non-terminal residue" evidence="4">
    <location>
        <position position="420"/>
    </location>
</feature>